<reference evidence="2" key="1">
    <citation type="submission" date="2020-05" db="EMBL/GenBank/DDBJ databases">
        <title>Mycena genomes resolve the evolution of fungal bioluminescence.</title>
        <authorList>
            <person name="Tsai I.J."/>
        </authorList>
    </citation>
    <scope>NUCLEOTIDE SEQUENCE</scope>
    <source>
        <strain evidence="2">CCC161011</strain>
    </source>
</reference>
<gene>
    <name evidence="2" type="ORF">MVEN_00848600</name>
</gene>
<protein>
    <submittedName>
        <fullName evidence="2">CHAT domain-containing protein</fullName>
    </submittedName>
</protein>
<dbReference type="EMBL" id="JACAZI010000006">
    <property type="protein sequence ID" value="KAF7358015.1"/>
    <property type="molecule type" value="Genomic_DNA"/>
</dbReference>
<evidence type="ECO:0000259" key="1">
    <source>
        <dbReference type="Pfam" id="PF12770"/>
    </source>
</evidence>
<accession>A0A8H7D1G1</accession>
<dbReference type="Pfam" id="PF12770">
    <property type="entry name" value="CHAT"/>
    <property type="match status" value="1"/>
</dbReference>
<sequence length="124" mass="13695">MRTPEGDHPLDVKKSMSLAFLSACETAKGDKSVPDEALHLAATLLFTGFRGVVATMWVMDDDDGPKIADSFYKHLFKNCDPTSNPPVHPDLTQAATALHLAVAELREDPDISFKRWVPFVHYGL</sequence>
<organism evidence="2 3">
    <name type="scientific">Mycena venus</name>
    <dbReference type="NCBI Taxonomy" id="2733690"/>
    <lineage>
        <taxon>Eukaryota</taxon>
        <taxon>Fungi</taxon>
        <taxon>Dikarya</taxon>
        <taxon>Basidiomycota</taxon>
        <taxon>Agaricomycotina</taxon>
        <taxon>Agaricomycetes</taxon>
        <taxon>Agaricomycetidae</taxon>
        <taxon>Agaricales</taxon>
        <taxon>Marasmiineae</taxon>
        <taxon>Mycenaceae</taxon>
        <taxon>Mycena</taxon>
    </lineage>
</organism>
<proteinExistence type="predicted"/>
<comment type="caution">
    <text evidence="2">The sequence shown here is derived from an EMBL/GenBank/DDBJ whole genome shotgun (WGS) entry which is preliminary data.</text>
</comment>
<dbReference type="AlphaFoldDB" id="A0A8H7D1G1"/>
<dbReference type="InterPro" id="IPR024983">
    <property type="entry name" value="CHAT_dom"/>
</dbReference>
<evidence type="ECO:0000313" key="3">
    <source>
        <dbReference type="Proteomes" id="UP000620124"/>
    </source>
</evidence>
<feature type="domain" description="CHAT" evidence="1">
    <location>
        <begin position="16"/>
        <end position="123"/>
    </location>
</feature>
<evidence type="ECO:0000313" key="2">
    <source>
        <dbReference type="EMBL" id="KAF7358015.1"/>
    </source>
</evidence>
<keyword evidence="3" id="KW-1185">Reference proteome</keyword>
<name>A0A8H7D1G1_9AGAR</name>
<dbReference type="Proteomes" id="UP000620124">
    <property type="component" value="Unassembled WGS sequence"/>
</dbReference>
<dbReference type="OrthoDB" id="9991317at2759"/>